<dbReference type="Proteomes" id="UP000241595">
    <property type="component" value="Unassembled WGS sequence"/>
</dbReference>
<evidence type="ECO:0000256" key="3">
    <source>
        <dbReference type="SAM" id="MobiDB-lite"/>
    </source>
</evidence>
<dbReference type="GO" id="GO:0003700">
    <property type="term" value="F:DNA-binding transcription factor activity"/>
    <property type="evidence" value="ECO:0007669"/>
    <property type="project" value="TreeGrafter"/>
</dbReference>
<dbReference type="Pfam" id="PF00440">
    <property type="entry name" value="TetR_N"/>
    <property type="match status" value="1"/>
</dbReference>
<dbReference type="Pfam" id="PF17925">
    <property type="entry name" value="TetR_C_20"/>
    <property type="match status" value="1"/>
</dbReference>
<evidence type="ECO:0000256" key="1">
    <source>
        <dbReference type="ARBA" id="ARBA00023125"/>
    </source>
</evidence>
<dbReference type="InterPro" id="IPR001647">
    <property type="entry name" value="HTH_TetR"/>
</dbReference>
<evidence type="ECO:0000313" key="5">
    <source>
        <dbReference type="EMBL" id="SPM30538.1"/>
    </source>
</evidence>
<keyword evidence="1 2" id="KW-0238">DNA-binding</keyword>
<feature type="domain" description="HTH tetR-type" evidence="4">
    <location>
        <begin position="69"/>
        <end position="129"/>
    </location>
</feature>
<dbReference type="InterPro" id="IPR009057">
    <property type="entry name" value="Homeodomain-like_sf"/>
</dbReference>
<gene>
    <name evidence="5" type="ORF">MTAB308_4047</name>
</gene>
<name>A0A2U3NG89_9MYCO</name>
<sequence>VGRIHDRQRGDQLAVSGDFSVSADTSAPGRRSGVHNMPTSGKRRAPQGHRSTTAIRSLSDDVLPSQTRRDRRVQILVTAAAIASDGGYESVGMRSVAARAQVSLGTLYRYFPSKDHLLVAAFGLWLERINQESSVAQRSDAVPFSRLSDLVNCLSETATKHPRLTEAMATAYLSADSSAALDVKKIRAQIATMFAEAMGSTAPGNHCVQIGEILADVWTSNVLAVAHGRTTALELQRRMQITIDLVTRTIGKSGK</sequence>
<accession>A0A2U3NG89</accession>
<dbReference type="GO" id="GO:0000976">
    <property type="term" value="F:transcription cis-regulatory region binding"/>
    <property type="evidence" value="ECO:0007669"/>
    <property type="project" value="TreeGrafter"/>
</dbReference>
<dbReference type="PANTHER" id="PTHR30055">
    <property type="entry name" value="HTH-TYPE TRANSCRIPTIONAL REGULATOR RUTR"/>
    <property type="match status" value="1"/>
</dbReference>
<feature type="region of interest" description="Disordered" evidence="3">
    <location>
        <begin position="1"/>
        <end position="54"/>
    </location>
</feature>
<dbReference type="STRING" id="1841859.GCA_900157385_04047"/>
<dbReference type="PRINTS" id="PR00455">
    <property type="entry name" value="HTHTETR"/>
</dbReference>
<feature type="non-terminal residue" evidence="5">
    <location>
        <position position="1"/>
    </location>
</feature>
<protein>
    <submittedName>
        <fullName evidence="5">TetR family transcriptional regulator</fullName>
    </submittedName>
</protein>
<dbReference type="AlphaFoldDB" id="A0A2U3NG89"/>
<dbReference type="InterPro" id="IPR041642">
    <property type="entry name" value="KstR_C"/>
</dbReference>
<feature type="DNA-binding region" description="H-T-H motif" evidence="2">
    <location>
        <begin position="92"/>
        <end position="111"/>
    </location>
</feature>
<dbReference type="PANTHER" id="PTHR30055:SF242">
    <property type="entry name" value="HTH-TYPE TRANSCRIPTIONAL REPRESSOR KSTR"/>
    <property type="match status" value="1"/>
</dbReference>
<reference evidence="5 6" key="1">
    <citation type="submission" date="2017-01" db="EMBL/GenBank/DDBJ databases">
        <authorList>
            <consortium name="Urmite Genomes"/>
        </authorList>
    </citation>
    <scope>NUCLEOTIDE SEQUENCE [LARGE SCALE GENOMIC DNA]</scope>
    <source>
        <strain evidence="5 6">AB308</strain>
    </source>
</reference>
<dbReference type="EMBL" id="FTRV01000015">
    <property type="protein sequence ID" value="SPM30538.1"/>
    <property type="molecule type" value="Genomic_DNA"/>
</dbReference>
<evidence type="ECO:0000256" key="2">
    <source>
        <dbReference type="PROSITE-ProRule" id="PRU00335"/>
    </source>
</evidence>
<dbReference type="PROSITE" id="PS50977">
    <property type="entry name" value="HTH_TETR_2"/>
    <property type="match status" value="1"/>
</dbReference>
<dbReference type="InterPro" id="IPR050109">
    <property type="entry name" value="HTH-type_TetR-like_transc_reg"/>
</dbReference>
<feature type="compositionally biased region" description="Basic and acidic residues" evidence="3">
    <location>
        <begin position="1"/>
        <end position="10"/>
    </location>
</feature>
<proteinExistence type="predicted"/>
<dbReference type="SUPFAM" id="SSF46689">
    <property type="entry name" value="Homeodomain-like"/>
    <property type="match status" value="1"/>
</dbReference>
<evidence type="ECO:0000259" key="4">
    <source>
        <dbReference type="PROSITE" id="PS50977"/>
    </source>
</evidence>
<keyword evidence="6" id="KW-1185">Reference proteome</keyword>
<evidence type="ECO:0000313" key="6">
    <source>
        <dbReference type="Proteomes" id="UP000241595"/>
    </source>
</evidence>
<dbReference type="Gene3D" id="1.10.357.10">
    <property type="entry name" value="Tetracycline Repressor, domain 2"/>
    <property type="match status" value="1"/>
</dbReference>
<organism evidence="5 6">
    <name type="scientific">Mycobacterium terramassiliense</name>
    <dbReference type="NCBI Taxonomy" id="1841859"/>
    <lineage>
        <taxon>Bacteria</taxon>
        <taxon>Bacillati</taxon>
        <taxon>Actinomycetota</taxon>
        <taxon>Actinomycetes</taxon>
        <taxon>Mycobacteriales</taxon>
        <taxon>Mycobacteriaceae</taxon>
        <taxon>Mycobacterium</taxon>
    </lineage>
</organism>